<dbReference type="InterPro" id="IPR021135">
    <property type="entry name" value="PEP_COase"/>
</dbReference>
<dbReference type="RefSeq" id="WP_013217104.1">
    <property type="nucleotide sequence ID" value="NC_014313.1"/>
</dbReference>
<dbReference type="SUPFAM" id="SSF51621">
    <property type="entry name" value="Phosphoenolpyruvate/pyruvate domain"/>
    <property type="match status" value="1"/>
</dbReference>
<dbReference type="InterPro" id="IPR015813">
    <property type="entry name" value="Pyrv/PenolPyrv_kinase-like_dom"/>
</dbReference>
<dbReference type="KEGG" id="hdn:Hden_3150"/>
<dbReference type="OrthoDB" id="9758461at2"/>
<dbReference type="eggNOG" id="COG2352">
    <property type="taxonomic scope" value="Bacteria"/>
</dbReference>
<dbReference type="GO" id="GO:0006099">
    <property type="term" value="P:tricarboxylic acid cycle"/>
    <property type="evidence" value="ECO:0007669"/>
    <property type="project" value="InterPro"/>
</dbReference>
<dbReference type="EMBL" id="CP002083">
    <property type="protein sequence ID" value="ADJ24945.1"/>
    <property type="molecule type" value="Genomic_DNA"/>
</dbReference>
<gene>
    <name evidence="3" type="ordered locus">Hden_3150</name>
</gene>
<evidence type="ECO:0000256" key="2">
    <source>
        <dbReference type="ARBA" id="ARBA00022419"/>
    </source>
</evidence>
<proteinExistence type="predicted"/>
<keyword evidence="3" id="KW-0670">Pyruvate</keyword>
<evidence type="ECO:0000256" key="1">
    <source>
        <dbReference type="ARBA" id="ARBA00003670"/>
    </source>
</evidence>
<evidence type="ECO:0000313" key="3">
    <source>
        <dbReference type="EMBL" id="ADJ24945.1"/>
    </source>
</evidence>
<dbReference type="HOGENOM" id="CLU_314918_0_0_5"/>
<dbReference type="GO" id="GO:0008964">
    <property type="term" value="F:phosphoenolpyruvate carboxylase activity"/>
    <property type="evidence" value="ECO:0007669"/>
    <property type="project" value="InterPro"/>
</dbReference>
<dbReference type="GO" id="GO:0015977">
    <property type="term" value="P:carbon fixation"/>
    <property type="evidence" value="ECO:0007669"/>
    <property type="project" value="InterPro"/>
</dbReference>
<name>D8JW66_HYPDA</name>
<organism evidence="3 4">
    <name type="scientific">Hyphomicrobium denitrificans (strain ATCC 51888 / DSM 1869 / NCIMB 11706 / TK 0415)</name>
    <dbReference type="NCBI Taxonomy" id="582899"/>
    <lineage>
        <taxon>Bacteria</taxon>
        <taxon>Pseudomonadati</taxon>
        <taxon>Pseudomonadota</taxon>
        <taxon>Alphaproteobacteria</taxon>
        <taxon>Hyphomicrobiales</taxon>
        <taxon>Hyphomicrobiaceae</taxon>
        <taxon>Hyphomicrobium</taxon>
    </lineage>
</organism>
<reference evidence="4" key="1">
    <citation type="journal article" date="2011" name="J. Bacteriol.">
        <title>Genome sequences of eight morphologically diverse alphaproteobacteria.</title>
        <authorList>
            <consortium name="US DOE Joint Genome Institute"/>
            <person name="Brown P.J."/>
            <person name="Kysela D.T."/>
            <person name="Buechlein A."/>
            <person name="Hemmerich C."/>
            <person name="Brun Y.V."/>
        </authorList>
    </citation>
    <scope>NUCLEOTIDE SEQUENCE [LARGE SCALE GENOMIC DNA]</scope>
    <source>
        <strain evidence="4">ATCC 51888 / DSM 1869 / NCIB 11706 / TK 0415</strain>
    </source>
</reference>
<keyword evidence="4" id="KW-1185">Reference proteome</keyword>
<dbReference type="GO" id="GO:0005829">
    <property type="term" value="C:cytosol"/>
    <property type="evidence" value="ECO:0007669"/>
    <property type="project" value="TreeGrafter"/>
</dbReference>
<comment type="function">
    <text evidence="1">Forms oxaloacetate, a four-carbon dicarboxylic acid source for the tricarboxylic acid cycle.</text>
</comment>
<sequence length="951" mass="106656">MQDTTRVEHSAELDELALIEELKRLRTQIPDNPSLNPILNVAFDLSRRLESQAITFDAVKNLAGRLMDRACVRRARRLRDKVGYVDQATTLKDFTAYVEKTANEAAGSIEAFAQRWSRARTGIVMTAHPTFGLSDALYRRMVEIAVADPSAKEVQIGIPHRPEETLTLRHEHKCVQEAIRNLRNAYEELLHAFFSVSSQKFGEAAFKLRPKLATMASWVGYDLDGRNDISWTFSFHVRLLEKRAALADIRERFVVLKHKLDDADGPQRIARQIVGKLDLGIAAVDEQIKAIEQFENDHDYLTKAANVITKSDGYNLLTVEPLQTLFEQLIDSVEAPQVKRAIAALSGLVAATGLGTSHIHLRINALQLNNAFRAYVHEPWTRDLTERQSLARIVDMIKNCPQETVNFSTLDLETATAIRQFALTAQIQKHVDRETPIRFLIAEAESPATILIAVFFAKLFGVDHITDISPLFETPSGLENGARIMERLVEEDTYRDYVQGRKRLSIQTGFSDAGRFIGQIPATLAIERYYDSLSALVAKAKLQNVETLIFSTHGESMGRGAHPGDLHQRLHYLMTDESRRRFADAKIPVKHETSFQGGDGYMTFGNRALTTRALATVVMDGEIPEETIDPFYTEQNFNLDFFLRLRAFQQKLFAHDGYRAVLGAFGANLLFKTGSRPVKRQGEHTSDRGNPARMRAIPNNAILQQFGYLANVVAGLGIAVGSEVDHFNKLARSSKRLQSMLAMVAHAKTISSLNAMGANAKIFDAGFWAARASWGREQALNSAFRTLATHLLPDDRESDIAELVHLLRLDAIDLHAILTDLNIEDGMTPDENRLELDLLQAIRLAVMMRIFILAAQLPRFTPQDGLSHTQVLEMALGLDIPDVLAVLRKAFPHSNRKIDEKDEFNEPASYRPRGVNDYGRLETEILTPMENSYEFVREIGTGISHHFGAFG</sequence>
<dbReference type="Pfam" id="PF00311">
    <property type="entry name" value="PEPcase"/>
    <property type="match status" value="1"/>
</dbReference>
<dbReference type="STRING" id="582899.Hden_3150"/>
<dbReference type="PANTHER" id="PTHR30523">
    <property type="entry name" value="PHOSPHOENOLPYRUVATE CARBOXYLASE"/>
    <property type="match status" value="1"/>
</dbReference>
<dbReference type="Proteomes" id="UP000002033">
    <property type="component" value="Chromosome"/>
</dbReference>
<dbReference type="AlphaFoldDB" id="D8JW66"/>
<dbReference type="PANTHER" id="PTHR30523:SF6">
    <property type="entry name" value="PHOSPHOENOLPYRUVATE CARBOXYLASE"/>
    <property type="match status" value="1"/>
</dbReference>
<evidence type="ECO:0000313" key="4">
    <source>
        <dbReference type="Proteomes" id="UP000002033"/>
    </source>
</evidence>
<accession>D8JW66</accession>
<protein>
    <recommendedName>
        <fullName evidence="2">Phosphoenolpyruvate carboxylase</fullName>
    </recommendedName>
</protein>